<name>A0A383RSE7_9PSED</name>
<keyword evidence="3" id="KW-1185">Reference proteome</keyword>
<keyword evidence="1" id="KW-1133">Transmembrane helix</keyword>
<dbReference type="OrthoDB" id="7025110at2"/>
<proteinExistence type="predicted"/>
<dbReference type="EMBL" id="UNOZ01000013">
    <property type="protein sequence ID" value="SYX89554.1"/>
    <property type="molecule type" value="Genomic_DNA"/>
</dbReference>
<evidence type="ECO:0000256" key="1">
    <source>
        <dbReference type="SAM" id="Phobius"/>
    </source>
</evidence>
<evidence type="ECO:0000313" key="3">
    <source>
        <dbReference type="Proteomes" id="UP000263595"/>
    </source>
</evidence>
<evidence type="ECO:0000313" key="2">
    <source>
        <dbReference type="EMBL" id="SYX89554.1"/>
    </source>
</evidence>
<accession>A0A383RSE7</accession>
<keyword evidence="1" id="KW-0812">Transmembrane</keyword>
<organism evidence="2 3">
    <name type="scientific">Pseudomonas reidholzensis</name>
    <dbReference type="NCBI Taxonomy" id="1785162"/>
    <lineage>
        <taxon>Bacteria</taxon>
        <taxon>Pseudomonadati</taxon>
        <taxon>Pseudomonadota</taxon>
        <taxon>Gammaproteobacteria</taxon>
        <taxon>Pseudomonadales</taxon>
        <taxon>Pseudomonadaceae</taxon>
        <taxon>Pseudomonas</taxon>
    </lineage>
</organism>
<dbReference type="Proteomes" id="UP000263595">
    <property type="component" value="Unassembled WGS sequence"/>
</dbReference>
<protein>
    <recommendedName>
        <fullName evidence="4">Chemotaxis protein</fullName>
    </recommendedName>
</protein>
<dbReference type="RefSeq" id="WP_119140006.1">
    <property type="nucleotide sequence ID" value="NZ_CBCSFL010000014.1"/>
</dbReference>
<evidence type="ECO:0008006" key="4">
    <source>
        <dbReference type="Google" id="ProtNLM"/>
    </source>
</evidence>
<sequence length="172" mass="18826">MQPHQYALGAGILWLVTLTILPFLIATARRRAYAEGFEAGKGHRDQTLNLQLKEAMQAQDELRSEFQRTQQTTTLLLNARQASITSLKASIGELEARIMSYTGLAVTRADYENLVSATSTMRLAQRTLKALKSSAQADRAEEHAEALDELAKRIHAQLRDTPASCSTAGAAA</sequence>
<dbReference type="AlphaFoldDB" id="A0A383RSE7"/>
<feature type="transmembrane region" description="Helical" evidence="1">
    <location>
        <begin position="6"/>
        <end position="26"/>
    </location>
</feature>
<reference evidence="3" key="1">
    <citation type="submission" date="2018-08" db="EMBL/GenBank/DDBJ databases">
        <authorList>
            <person name="Blom J."/>
        </authorList>
    </citation>
    <scope>NUCLEOTIDE SEQUENCE [LARGE SCALE GENOMIC DNA]</scope>
    <source>
        <strain evidence="3">CCOS 865</strain>
    </source>
</reference>
<keyword evidence="1" id="KW-0472">Membrane</keyword>
<gene>
    <name evidence="2" type="ORF">CCOS865_01808</name>
</gene>